<dbReference type="Pfam" id="PF05359">
    <property type="entry name" value="DUF748"/>
    <property type="match status" value="3"/>
</dbReference>
<evidence type="ECO:0000256" key="1">
    <source>
        <dbReference type="SAM" id="MobiDB-lite"/>
    </source>
</evidence>
<dbReference type="InterPro" id="IPR008023">
    <property type="entry name" value="DUF748"/>
</dbReference>
<name>A0A927F9G4_9BACT</name>
<keyword evidence="3" id="KW-1185">Reference proteome</keyword>
<dbReference type="PANTHER" id="PTHR30441">
    <property type="entry name" value="DUF748 DOMAIN-CONTAINING PROTEIN"/>
    <property type="match status" value="1"/>
</dbReference>
<evidence type="ECO:0000313" key="3">
    <source>
        <dbReference type="Proteomes" id="UP000622317"/>
    </source>
</evidence>
<dbReference type="RefSeq" id="WP_191616823.1">
    <property type="nucleotide sequence ID" value="NZ_JACYFG010000013.1"/>
</dbReference>
<gene>
    <name evidence="2" type="ORF">IEN85_09305</name>
</gene>
<proteinExistence type="predicted"/>
<dbReference type="Proteomes" id="UP000622317">
    <property type="component" value="Unassembled WGS sequence"/>
</dbReference>
<dbReference type="EMBL" id="JACYFG010000013">
    <property type="protein sequence ID" value="MBD5779691.1"/>
    <property type="molecule type" value="Genomic_DNA"/>
</dbReference>
<organism evidence="2 3">
    <name type="scientific">Pelagicoccus enzymogenes</name>
    <dbReference type="NCBI Taxonomy" id="2773457"/>
    <lineage>
        <taxon>Bacteria</taxon>
        <taxon>Pseudomonadati</taxon>
        <taxon>Verrucomicrobiota</taxon>
        <taxon>Opitutia</taxon>
        <taxon>Puniceicoccales</taxon>
        <taxon>Pelagicoccaceae</taxon>
        <taxon>Pelagicoccus</taxon>
    </lineage>
</organism>
<comment type="caution">
    <text evidence="2">The sequence shown here is derived from an EMBL/GenBank/DDBJ whole genome shotgun (WGS) entry which is preliminary data.</text>
</comment>
<sequence>MTRRASSKHSWRKRLAITGLVLFTLYIAFGIWGVPAILKSQIQGLGSETLGRDVLLERATFNPFSLEAKLYGLSVGPREGEAGNLLEIAKLSANPQLASVFGTITLKSVEINDADVWVAVDPSGSFSFQDILDAQAAAPQAETDSDSSVPSVIVRNLSLESLRFHYKDASLATPYEETLAIDRFHGRDIGTVEKRGISEANTAEAAFHWDFDGELSTGSGAALKVSGGALSLAPWHFKIKTELLGFPLRSLQPFVDEAVEAEVAGTFGFKLTQNVELSESGATITVAGDIGVEGVEVSDEVQTFAVWQTLRLEGIQLNAREMELAVERIALEAPAFESVLLPDGSPRLPALKSEEAVASSSSGEDKATAGNFKASIDSVVVSQGRLSFEDQSLSDPFETEIENIELSLSALQAAQVDGAYDASGALTLALNALGGKLELDAALESLQGLSKASLTMEGVELRHAQAYVSEFAHARVEDGVLGMQIDAALNAFENPVVTGSLELEKLLLKESKSEKEIASLASLMVKGVDFRGEDVTIESVTLVEPLIATWQDEAGINLQRIAKIEQEVEQKAEAVEESTGLRFRLARLELKSAGAGFVDTTLVSTHNSRLSNFDLLVEGVSTSSDELANFNFSGTVDGSARIAGKGKLNIADPGKYLDLDMSFRGYDLTSTSPYWATYLGRKLSKGQFEIISRYEVRDDRLEGSNDFKIDQLTLGEKVESERAINLPLGFAINLMRDPSGMISYNGLPVSGDLSDPQVKPWGLVGKAFRNLILNAVASPLKFLARLAGGREDLDSIAFAVSEVELDSVAMDKVTALRKLLVERPGLKLEASFLPDPAEEQYLKDQYLMHTLANPQFQVVSGLDLLQPVDREALRAAVESRYAEIQAASVTEGMEAGQGVEASEDDAVTVVEATPKGTESAESNTGLVKRLARFIGFGKKDNPSPQTNVQPKLASAPSESVSDLGKAESNPVESVSFEKMLAAVVEMTPEVSLSSNWIEDLSEERIRNFKTALLEDGEVEANRIFSTALDEAEASGESGALIIRLTD</sequence>
<protein>
    <submittedName>
        <fullName evidence="2">DUF748 domain-containing protein</fullName>
    </submittedName>
</protein>
<accession>A0A927F9G4</accession>
<evidence type="ECO:0000313" key="2">
    <source>
        <dbReference type="EMBL" id="MBD5779691.1"/>
    </source>
</evidence>
<reference evidence="2" key="1">
    <citation type="submission" date="2020-09" db="EMBL/GenBank/DDBJ databases">
        <title>Pelagicoccus enzymogenes sp. nov. with an EPS production, isolated from marine sediment.</title>
        <authorList>
            <person name="Feng X."/>
        </authorList>
    </citation>
    <scope>NUCLEOTIDE SEQUENCE</scope>
    <source>
        <strain evidence="2">NFK12</strain>
    </source>
</reference>
<dbReference type="InterPro" id="IPR052894">
    <property type="entry name" value="AsmA-related"/>
</dbReference>
<feature type="region of interest" description="Disordered" evidence="1">
    <location>
        <begin position="937"/>
        <end position="968"/>
    </location>
</feature>
<dbReference type="AlphaFoldDB" id="A0A927F9G4"/>
<dbReference type="PANTHER" id="PTHR30441:SF8">
    <property type="entry name" value="DUF748 DOMAIN-CONTAINING PROTEIN"/>
    <property type="match status" value="1"/>
</dbReference>
<dbReference type="GO" id="GO:0090313">
    <property type="term" value="P:regulation of protein targeting to membrane"/>
    <property type="evidence" value="ECO:0007669"/>
    <property type="project" value="TreeGrafter"/>
</dbReference>
<dbReference type="GO" id="GO:0005886">
    <property type="term" value="C:plasma membrane"/>
    <property type="evidence" value="ECO:0007669"/>
    <property type="project" value="TreeGrafter"/>
</dbReference>